<dbReference type="InterPro" id="IPR025714">
    <property type="entry name" value="Methyltranfer_dom"/>
</dbReference>
<feature type="domain" description="Methyltransferase" evidence="1">
    <location>
        <begin position="45"/>
        <end position="154"/>
    </location>
</feature>
<dbReference type="PANTHER" id="PTHR44068:SF11">
    <property type="entry name" value="GERANYL DIPHOSPHATE 2-C-METHYLTRANSFERASE"/>
    <property type="match status" value="1"/>
</dbReference>
<dbReference type="InterPro" id="IPR029063">
    <property type="entry name" value="SAM-dependent_MTases_sf"/>
</dbReference>
<organism evidence="2 3">
    <name type="scientific">Fischerella muscicola CCMEE 5323</name>
    <dbReference type="NCBI Taxonomy" id="2019572"/>
    <lineage>
        <taxon>Bacteria</taxon>
        <taxon>Bacillati</taxon>
        <taxon>Cyanobacteriota</taxon>
        <taxon>Cyanophyceae</taxon>
        <taxon>Nostocales</taxon>
        <taxon>Hapalosiphonaceae</taxon>
        <taxon>Fischerella</taxon>
    </lineage>
</organism>
<dbReference type="CDD" id="cd02440">
    <property type="entry name" value="AdoMet_MTases"/>
    <property type="match status" value="1"/>
</dbReference>
<evidence type="ECO:0000259" key="1">
    <source>
        <dbReference type="Pfam" id="PF13847"/>
    </source>
</evidence>
<dbReference type="RefSeq" id="WP_016867186.1">
    <property type="nucleotide sequence ID" value="NZ_CAWNVR010000506.1"/>
</dbReference>
<dbReference type="InterPro" id="IPR050447">
    <property type="entry name" value="Erg6_SMT_methyltransf"/>
</dbReference>
<sequence>MTNNATLNFQTAPGHEILAAAGKKYLRPGGRIATEQLFAWANFQPGETVLELASSFGYSAIALAKRYNVRVLGVEKNPESVARSRANIHAAGLENQVEIVEGDIFHLEAIPGKFDYVLAEAILTMQSSPGKAKILTGIHNKLKPGGKFLCHELLARDKEAEIHFELAKVIRVNATPLSETNWITASATAGLQVQKHQTGPMSLLNWQRMVQDEGIANTIRIFWNIFTSQPIRKRVLAMRRVFQQYRHELGYIILCAIAN</sequence>
<dbReference type="Gene3D" id="3.40.50.150">
    <property type="entry name" value="Vaccinia Virus protein VP39"/>
    <property type="match status" value="1"/>
</dbReference>
<gene>
    <name evidence="2" type="ORF">CEN44_17120</name>
</gene>
<evidence type="ECO:0000313" key="3">
    <source>
        <dbReference type="Proteomes" id="UP000235036"/>
    </source>
</evidence>
<comment type="caution">
    <text evidence="2">The sequence shown here is derived from an EMBL/GenBank/DDBJ whole genome shotgun (WGS) entry which is preliminary data.</text>
</comment>
<keyword evidence="3" id="KW-1185">Reference proteome</keyword>
<name>A0A2N6K0H1_FISMU</name>
<reference evidence="2 3" key="1">
    <citation type="submission" date="2017-08" db="EMBL/GenBank/DDBJ databases">
        <title>Genomes of Fischerella (Mastigocladus) sp. strains.</title>
        <authorList>
            <person name="Miller S.R."/>
        </authorList>
    </citation>
    <scope>NUCLEOTIDE SEQUENCE [LARGE SCALE GENOMIC DNA]</scope>
    <source>
        <strain evidence="2 3">CCMEE 5323</strain>
    </source>
</reference>
<dbReference type="EMBL" id="NRQW01000395">
    <property type="protein sequence ID" value="PLZ87571.1"/>
    <property type="molecule type" value="Genomic_DNA"/>
</dbReference>
<dbReference type="PANTHER" id="PTHR44068">
    <property type="entry name" value="ZGC:194242"/>
    <property type="match status" value="1"/>
</dbReference>
<evidence type="ECO:0000313" key="2">
    <source>
        <dbReference type="EMBL" id="PLZ87571.1"/>
    </source>
</evidence>
<dbReference type="Pfam" id="PF13847">
    <property type="entry name" value="Methyltransf_31"/>
    <property type="match status" value="1"/>
</dbReference>
<dbReference type="AlphaFoldDB" id="A0A2N6K0H1"/>
<dbReference type="Proteomes" id="UP000235036">
    <property type="component" value="Unassembled WGS sequence"/>
</dbReference>
<dbReference type="SUPFAM" id="SSF53335">
    <property type="entry name" value="S-adenosyl-L-methionine-dependent methyltransferases"/>
    <property type="match status" value="1"/>
</dbReference>
<proteinExistence type="predicted"/>
<keyword evidence="2" id="KW-0489">Methyltransferase</keyword>
<accession>A0A2N6K0H1</accession>
<keyword evidence="2" id="KW-0808">Transferase</keyword>
<dbReference type="GO" id="GO:0008168">
    <property type="term" value="F:methyltransferase activity"/>
    <property type="evidence" value="ECO:0007669"/>
    <property type="project" value="UniProtKB-KW"/>
</dbReference>
<dbReference type="GO" id="GO:0032259">
    <property type="term" value="P:methylation"/>
    <property type="evidence" value="ECO:0007669"/>
    <property type="project" value="UniProtKB-KW"/>
</dbReference>
<protein>
    <submittedName>
        <fullName evidence="2">Class I SAM-dependent methyltransferase</fullName>
    </submittedName>
</protein>